<protein>
    <submittedName>
        <fullName evidence="1">Uncharacterized protein</fullName>
    </submittedName>
</protein>
<name>A0A8I6TGI8_CIMLE</name>
<dbReference type="AlphaFoldDB" id="A0A8I6TGI8"/>
<dbReference type="Proteomes" id="UP000494040">
    <property type="component" value="Unassembled WGS sequence"/>
</dbReference>
<sequence length="122" mass="13950">MITRTVKQMVQSSPKFVQGAKGVCGSMASGRRFISTGEAKYSDDKFSSKCDTGKCSRLNMDIKGILDRPESNYLQPSKTQQSSRRFVESKPIVRPEIVYEHEQYCREKEECKKIERGDKDTK</sequence>
<organism evidence="1 2">
    <name type="scientific">Cimex lectularius</name>
    <name type="common">Bed bug</name>
    <name type="synonym">Acanthia lectularia</name>
    <dbReference type="NCBI Taxonomy" id="79782"/>
    <lineage>
        <taxon>Eukaryota</taxon>
        <taxon>Metazoa</taxon>
        <taxon>Ecdysozoa</taxon>
        <taxon>Arthropoda</taxon>
        <taxon>Hexapoda</taxon>
        <taxon>Insecta</taxon>
        <taxon>Pterygota</taxon>
        <taxon>Neoptera</taxon>
        <taxon>Paraneoptera</taxon>
        <taxon>Hemiptera</taxon>
        <taxon>Heteroptera</taxon>
        <taxon>Panheteroptera</taxon>
        <taxon>Cimicomorpha</taxon>
        <taxon>Cimicidae</taxon>
        <taxon>Cimex</taxon>
    </lineage>
</organism>
<dbReference type="OrthoDB" id="10462442at2759"/>
<dbReference type="GeneID" id="106665903"/>
<dbReference type="RefSeq" id="XP_014248194.1">
    <property type="nucleotide sequence ID" value="XM_014392708.1"/>
</dbReference>
<dbReference type="KEGG" id="clec:106665903"/>
<dbReference type="EnsemblMetazoa" id="XM_014392708.1">
    <property type="protein sequence ID" value="XP_014248194.1"/>
    <property type="gene ID" value="LOC106665903"/>
</dbReference>
<evidence type="ECO:0000313" key="1">
    <source>
        <dbReference type="EnsemblMetazoa" id="XP_014248194.1"/>
    </source>
</evidence>
<evidence type="ECO:0000313" key="2">
    <source>
        <dbReference type="Proteomes" id="UP000494040"/>
    </source>
</evidence>
<keyword evidence="2" id="KW-1185">Reference proteome</keyword>
<proteinExistence type="predicted"/>
<reference evidence="1" key="1">
    <citation type="submission" date="2022-01" db="UniProtKB">
        <authorList>
            <consortium name="EnsemblMetazoa"/>
        </authorList>
    </citation>
    <scope>IDENTIFICATION</scope>
</reference>
<accession>A0A8I6TGI8</accession>